<keyword evidence="3 7" id="KW-0378">Hydrolase</keyword>
<feature type="domain" description="Sulfatase N-terminal" evidence="6">
    <location>
        <begin position="26"/>
        <end position="343"/>
    </location>
</feature>
<dbReference type="Pfam" id="PF00884">
    <property type="entry name" value="Sulfatase"/>
    <property type="match status" value="1"/>
</dbReference>
<reference evidence="7 8" key="1">
    <citation type="submission" date="2019-02" db="EMBL/GenBank/DDBJ databases">
        <title>Deep-cultivation of Planctomycetes and their phenomic and genomic characterization uncovers novel biology.</title>
        <authorList>
            <person name="Wiegand S."/>
            <person name="Jogler M."/>
            <person name="Boedeker C."/>
            <person name="Pinto D."/>
            <person name="Vollmers J."/>
            <person name="Rivas-Marin E."/>
            <person name="Kohn T."/>
            <person name="Peeters S.H."/>
            <person name="Heuer A."/>
            <person name="Rast P."/>
            <person name="Oberbeckmann S."/>
            <person name="Bunk B."/>
            <person name="Jeske O."/>
            <person name="Meyerdierks A."/>
            <person name="Storesund J.E."/>
            <person name="Kallscheuer N."/>
            <person name="Luecker S."/>
            <person name="Lage O.M."/>
            <person name="Pohl T."/>
            <person name="Merkel B.J."/>
            <person name="Hornburger P."/>
            <person name="Mueller R.-W."/>
            <person name="Bruemmer F."/>
            <person name="Labrenz M."/>
            <person name="Spormann A.M."/>
            <person name="Op den Camp H."/>
            <person name="Overmann J."/>
            <person name="Amann R."/>
            <person name="Jetten M.S.M."/>
            <person name="Mascher T."/>
            <person name="Medema M.H."/>
            <person name="Devos D.P."/>
            <person name="Kaster A.-K."/>
            <person name="Ovreas L."/>
            <person name="Rohde M."/>
            <person name="Galperin M.Y."/>
            <person name="Jogler C."/>
        </authorList>
    </citation>
    <scope>NUCLEOTIDE SEQUENCE [LARGE SCALE GENOMIC DNA]</scope>
    <source>
        <strain evidence="7 8">ETA_A1</strain>
    </source>
</reference>
<dbReference type="InterPro" id="IPR024607">
    <property type="entry name" value="Sulfatase_CS"/>
</dbReference>
<keyword evidence="5" id="KW-0732">Signal</keyword>
<sequence length="451" mass="49009" precursor="true">MIRYLAPLALVVTLAGFAEAQPSRKPNIVVVVADDLGYADVGFQGCRDIPTPHLDALARGGVVCTSGYVTHPFCSPTRAGLLTGRYQQRFGHENNPAWLPDNATVGLPLDQTTLADALRRAGYKTGAVGKWHLGAHPSYHPNRRGFESYFGLLGGGHQYFDHNQFRTNPARARQEYFIPLVRNSEPVEESDYLTDAIGREAAAFVDRHRGDPFFLYLAFNAPHTPLQAPPAYLDRVRGIADEKLRTYAAMVCGLDDAVGRVVARLKAHGIADDTLVVFFSDNGGPVGVTNCRNTPLRGAKGQVYEGGVRVPFFVSWPAALKPGRFEHPVSSLDVFPTAVAAAGGQPAAGLDGVNLLPHLRRDTTAGLADRTLFWRTGGGQNFAVRRGVYKLVRVGKAPAELYHLGDDIAESRDLAATRSDTVAALQRELDAWNATLVAPRWQNPQPAKKKS</sequence>
<dbReference type="SUPFAM" id="SSF53649">
    <property type="entry name" value="Alkaline phosphatase-like"/>
    <property type="match status" value="1"/>
</dbReference>
<name>A0A517Y1I5_9BACT</name>
<accession>A0A517Y1I5</accession>
<gene>
    <name evidence="7" type="primary">atsA_18</name>
    <name evidence="7" type="ORF">ETAA1_56180</name>
</gene>
<dbReference type="Proteomes" id="UP000319576">
    <property type="component" value="Chromosome"/>
</dbReference>
<evidence type="ECO:0000256" key="3">
    <source>
        <dbReference type="ARBA" id="ARBA00022801"/>
    </source>
</evidence>
<dbReference type="InterPro" id="IPR000917">
    <property type="entry name" value="Sulfatase_N"/>
</dbReference>
<organism evidence="7 8">
    <name type="scientific">Urbifossiella limnaea</name>
    <dbReference type="NCBI Taxonomy" id="2528023"/>
    <lineage>
        <taxon>Bacteria</taxon>
        <taxon>Pseudomonadati</taxon>
        <taxon>Planctomycetota</taxon>
        <taxon>Planctomycetia</taxon>
        <taxon>Gemmatales</taxon>
        <taxon>Gemmataceae</taxon>
        <taxon>Urbifossiella</taxon>
    </lineage>
</organism>
<evidence type="ECO:0000259" key="6">
    <source>
        <dbReference type="Pfam" id="PF00884"/>
    </source>
</evidence>
<proteinExistence type="inferred from homology"/>
<keyword evidence="2" id="KW-0479">Metal-binding</keyword>
<dbReference type="GO" id="GO:0046872">
    <property type="term" value="F:metal ion binding"/>
    <property type="evidence" value="ECO:0007669"/>
    <property type="project" value="UniProtKB-KW"/>
</dbReference>
<dbReference type="AlphaFoldDB" id="A0A517Y1I5"/>
<evidence type="ECO:0000313" key="8">
    <source>
        <dbReference type="Proteomes" id="UP000319576"/>
    </source>
</evidence>
<evidence type="ECO:0000256" key="2">
    <source>
        <dbReference type="ARBA" id="ARBA00022723"/>
    </source>
</evidence>
<dbReference type="PANTHER" id="PTHR42693:SF53">
    <property type="entry name" value="ENDO-4-O-SULFATASE"/>
    <property type="match status" value="1"/>
</dbReference>
<evidence type="ECO:0000256" key="1">
    <source>
        <dbReference type="ARBA" id="ARBA00008779"/>
    </source>
</evidence>
<dbReference type="InterPro" id="IPR017850">
    <property type="entry name" value="Alkaline_phosphatase_core_sf"/>
</dbReference>
<feature type="chain" id="PRO_5021910591" evidence="5">
    <location>
        <begin position="21"/>
        <end position="451"/>
    </location>
</feature>
<feature type="signal peptide" evidence="5">
    <location>
        <begin position="1"/>
        <end position="20"/>
    </location>
</feature>
<dbReference type="PANTHER" id="PTHR42693">
    <property type="entry name" value="ARYLSULFATASE FAMILY MEMBER"/>
    <property type="match status" value="1"/>
</dbReference>
<dbReference type="EMBL" id="CP036273">
    <property type="protein sequence ID" value="QDU23614.1"/>
    <property type="molecule type" value="Genomic_DNA"/>
</dbReference>
<protein>
    <submittedName>
        <fullName evidence="7">Arylsulfatase</fullName>
        <ecNumber evidence="7">3.1.6.1</ecNumber>
    </submittedName>
</protein>
<dbReference type="Gene3D" id="3.40.720.10">
    <property type="entry name" value="Alkaline Phosphatase, subunit A"/>
    <property type="match status" value="1"/>
</dbReference>
<evidence type="ECO:0000256" key="4">
    <source>
        <dbReference type="ARBA" id="ARBA00022837"/>
    </source>
</evidence>
<dbReference type="RefSeq" id="WP_202920452.1">
    <property type="nucleotide sequence ID" value="NZ_CP036273.1"/>
</dbReference>
<keyword evidence="4" id="KW-0106">Calcium</keyword>
<comment type="similarity">
    <text evidence="1">Belongs to the sulfatase family.</text>
</comment>
<dbReference type="GO" id="GO:0004065">
    <property type="term" value="F:arylsulfatase activity"/>
    <property type="evidence" value="ECO:0007669"/>
    <property type="project" value="UniProtKB-EC"/>
</dbReference>
<evidence type="ECO:0000256" key="5">
    <source>
        <dbReference type="SAM" id="SignalP"/>
    </source>
</evidence>
<dbReference type="Gene3D" id="3.30.1120.10">
    <property type="match status" value="1"/>
</dbReference>
<dbReference type="InterPro" id="IPR050738">
    <property type="entry name" value="Sulfatase"/>
</dbReference>
<keyword evidence="8" id="KW-1185">Reference proteome</keyword>
<dbReference type="PROSITE" id="PS00149">
    <property type="entry name" value="SULFATASE_2"/>
    <property type="match status" value="1"/>
</dbReference>
<dbReference type="EC" id="3.1.6.1" evidence="7"/>
<dbReference type="KEGG" id="uli:ETAA1_56180"/>
<evidence type="ECO:0000313" key="7">
    <source>
        <dbReference type="EMBL" id="QDU23614.1"/>
    </source>
</evidence>